<keyword evidence="10 11" id="KW-0472">Membrane</keyword>
<dbReference type="InterPro" id="IPR003661">
    <property type="entry name" value="HisK_dim/P_dom"/>
</dbReference>
<dbReference type="SMART" id="SM00387">
    <property type="entry name" value="HATPase_c"/>
    <property type="match status" value="1"/>
</dbReference>
<keyword evidence="5" id="KW-0808">Transferase</keyword>
<evidence type="ECO:0000256" key="5">
    <source>
        <dbReference type="ARBA" id="ARBA00022679"/>
    </source>
</evidence>
<dbReference type="InterPro" id="IPR050428">
    <property type="entry name" value="TCS_sensor_his_kinase"/>
</dbReference>
<dbReference type="Pfam" id="PF02518">
    <property type="entry name" value="HATPase_c"/>
    <property type="match status" value="1"/>
</dbReference>
<comment type="subcellular location">
    <subcellularLocation>
        <location evidence="2">Membrane</location>
    </subcellularLocation>
</comment>
<dbReference type="PROSITE" id="PS50885">
    <property type="entry name" value="HAMP"/>
    <property type="match status" value="1"/>
</dbReference>
<keyword evidence="7 14" id="KW-0418">Kinase</keyword>
<comment type="catalytic activity">
    <reaction evidence="1">
        <text>ATP + protein L-histidine = ADP + protein N-phospho-L-histidine.</text>
        <dbReference type="EC" id="2.7.13.3"/>
    </reaction>
</comment>
<evidence type="ECO:0000256" key="4">
    <source>
        <dbReference type="ARBA" id="ARBA00022553"/>
    </source>
</evidence>
<dbReference type="Gene3D" id="6.10.340.10">
    <property type="match status" value="1"/>
</dbReference>
<keyword evidence="9" id="KW-0902">Two-component regulatory system</keyword>
<dbReference type="AlphaFoldDB" id="A0A858JIE7"/>
<keyword evidence="8 11" id="KW-1133">Transmembrane helix</keyword>
<feature type="transmembrane region" description="Helical" evidence="11">
    <location>
        <begin position="170"/>
        <end position="196"/>
    </location>
</feature>
<keyword evidence="15" id="KW-1185">Reference proteome</keyword>
<dbReference type="Gene3D" id="3.30.565.10">
    <property type="entry name" value="Histidine kinase-like ATPase, C-terminal domain"/>
    <property type="match status" value="1"/>
</dbReference>
<dbReference type="SMART" id="SM00304">
    <property type="entry name" value="HAMP"/>
    <property type="match status" value="1"/>
</dbReference>
<dbReference type="KEGG" id="kre:GWK63_15795"/>
<evidence type="ECO:0000256" key="11">
    <source>
        <dbReference type="SAM" id="Phobius"/>
    </source>
</evidence>
<dbReference type="Proteomes" id="UP000502533">
    <property type="component" value="Chromosome"/>
</dbReference>
<dbReference type="GO" id="GO:0005886">
    <property type="term" value="C:plasma membrane"/>
    <property type="evidence" value="ECO:0007669"/>
    <property type="project" value="TreeGrafter"/>
</dbReference>
<feature type="domain" description="Histidine kinase" evidence="12">
    <location>
        <begin position="251"/>
        <end position="465"/>
    </location>
</feature>
<evidence type="ECO:0000256" key="10">
    <source>
        <dbReference type="ARBA" id="ARBA00023136"/>
    </source>
</evidence>
<accession>A0A858JIE7</accession>
<evidence type="ECO:0000256" key="1">
    <source>
        <dbReference type="ARBA" id="ARBA00000085"/>
    </source>
</evidence>
<dbReference type="GeneID" id="85023624"/>
<dbReference type="InterPro" id="IPR036097">
    <property type="entry name" value="HisK_dim/P_sf"/>
</dbReference>
<evidence type="ECO:0000256" key="8">
    <source>
        <dbReference type="ARBA" id="ARBA00022989"/>
    </source>
</evidence>
<dbReference type="RefSeq" id="WP_099963225.1">
    <property type="nucleotide sequence ID" value="NZ_CALMTF010000054.1"/>
</dbReference>
<reference evidence="14 15" key="1">
    <citation type="submission" date="2020-03" db="EMBL/GenBank/DDBJ databases">
        <title>Isolation of cellulose-producing strains, genome characterization and application of the synthesized cellulose films as an economical and sustainable material for piezoelectric sensor construction.</title>
        <authorList>
            <person name="Mangayil R.K."/>
        </authorList>
    </citation>
    <scope>NUCLEOTIDE SEQUENCE [LARGE SCALE GENOMIC DNA]</scope>
    <source>
        <strain evidence="14 15">ENS 9a1a</strain>
    </source>
</reference>
<dbReference type="InterPro" id="IPR003594">
    <property type="entry name" value="HATPase_dom"/>
</dbReference>
<evidence type="ECO:0000256" key="3">
    <source>
        <dbReference type="ARBA" id="ARBA00012438"/>
    </source>
</evidence>
<gene>
    <name evidence="14" type="ORF">GWK63_15795</name>
</gene>
<evidence type="ECO:0000259" key="13">
    <source>
        <dbReference type="PROSITE" id="PS50885"/>
    </source>
</evidence>
<dbReference type="CDD" id="cd00082">
    <property type="entry name" value="HisKA"/>
    <property type="match status" value="1"/>
</dbReference>
<keyword evidence="4" id="KW-0597">Phosphoprotein</keyword>
<name>A0A858JIE7_9PROT</name>
<dbReference type="CDD" id="cd00075">
    <property type="entry name" value="HATPase"/>
    <property type="match status" value="1"/>
</dbReference>
<dbReference type="PRINTS" id="PR00344">
    <property type="entry name" value="BCTRLSENSOR"/>
</dbReference>
<evidence type="ECO:0000313" key="14">
    <source>
        <dbReference type="EMBL" id="QIP36711.1"/>
    </source>
</evidence>
<evidence type="ECO:0000256" key="9">
    <source>
        <dbReference type="ARBA" id="ARBA00023012"/>
    </source>
</evidence>
<evidence type="ECO:0000259" key="12">
    <source>
        <dbReference type="PROSITE" id="PS50109"/>
    </source>
</evidence>
<dbReference type="CDD" id="cd06225">
    <property type="entry name" value="HAMP"/>
    <property type="match status" value="1"/>
</dbReference>
<dbReference type="InterPro" id="IPR005467">
    <property type="entry name" value="His_kinase_dom"/>
</dbReference>
<dbReference type="Pfam" id="PF00672">
    <property type="entry name" value="HAMP"/>
    <property type="match status" value="1"/>
</dbReference>
<dbReference type="InterPro" id="IPR004358">
    <property type="entry name" value="Sig_transdc_His_kin-like_C"/>
</dbReference>
<keyword evidence="6 11" id="KW-0812">Transmembrane</keyword>
<dbReference type="GO" id="GO:0000155">
    <property type="term" value="F:phosphorelay sensor kinase activity"/>
    <property type="evidence" value="ECO:0007669"/>
    <property type="project" value="InterPro"/>
</dbReference>
<proteinExistence type="predicted"/>
<evidence type="ECO:0000313" key="15">
    <source>
        <dbReference type="Proteomes" id="UP000502533"/>
    </source>
</evidence>
<dbReference type="InterPro" id="IPR036890">
    <property type="entry name" value="HATPase_C_sf"/>
</dbReference>
<dbReference type="PROSITE" id="PS50109">
    <property type="entry name" value="HIS_KIN"/>
    <property type="match status" value="1"/>
</dbReference>
<protein>
    <recommendedName>
        <fullName evidence="3">histidine kinase</fullName>
        <ecNumber evidence="3">2.7.13.3</ecNumber>
    </recommendedName>
</protein>
<sequence>MMFWHRMSGRRNMATRRIIASTSFRIVTLFASLFILGGMVMTVMSGLYSQSTMRQQIRREVENEGHETFADAGVADVRHLMPVVQGLIAHEPGFHYLLQDPAQAIVVGNMLHLRPVPGERWLAWSHRLPQEANRDIVYGIGYLLDDGGYYFVGMDASPLTHLQHALWTTILWEIAGFGLIGMAGGLFLSSLILKWIETISRTARSIMHGDMSRRIPLRGTDDELDHLSESLNAMLDRNEFLIASLKQVSNDIAHDMRRPLARLRQNLERAIGTSAPSDTMHEQVASAIGDLDAALEIFSSLLKLAQLESGAWNNEMEPLDPARLLESVLEPYRSVMEDHGQDLATDIMPACPAITGHPVLLRQAFSNLIENAIRHTPRHTTITARVTASGTGIHIEIADNGPGIPAGAMLRVFDRFVRLDTSRTHDGNGLGLSMVKAIVRLHAGTIVLSDNSPGLKCVIHLPTGHR</sequence>
<dbReference type="SUPFAM" id="SSF47384">
    <property type="entry name" value="Homodimeric domain of signal transducing histidine kinase"/>
    <property type="match status" value="1"/>
</dbReference>
<dbReference type="PANTHER" id="PTHR45436">
    <property type="entry name" value="SENSOR HISTIDINE KINASE YKOH"/>
    <property type="match status" value="1"/>
</dbReference>
<dbReference type="PANTHER" id="PTHR45436:SF8">
    <property type="entry name" value="HISTIDINE KINASE"/>
    <property type="match status" value="1"/>
</dbReference>
<evidence type="ECO:0000256" key="6">
    <source>
        <dbReference type="ARBA" id="ARBA00022692"/>
    </source>
</evidence>
<dbReference type="SUPFAM" id="SSF158472">
    <property type="entry name" value="HAMP domain-like"/>
    <property type="match status" value="1"/>
</dbReference>
<feature type="domain" description="HAMP" evidence="13">
    <location>
        <begin position="190"/>
        <end position="243"/>
    </location>
</feature>
<dbReference type="SUPFAM" id="SSF55874">
    <property type="entry name" value="ATPase domain of HSP90 chaperone/DNA topoisomerase II/histidine kinase"/>
    <property type="match status" value="1"/>
</dbReference>
<evidence type="ECO:0000256" key="2">
    <source>
        <dbReference type="ARBA" id="ARBA00004370"/>
    </source>
</evidence>
<dbReference type="SMART" id="SM00388">
    <property type="entry name" value="HisKA"/>
    <property type="match status" value="1"/>
</dbReference>
<dbReference type="EMBL" id="CP050139">
    <property type="protein sequence ID" value="QIP36711.1"/>
    <property type="molecule type" value="Genomic_DNA"/>
</dbReference>
<dbReference type="EC" id="2.7.13.3" evidence="3"/>
<evidence type="ECO:0000256" key="7">
    <source>
        <dbReference type="ARBA" id="ARBA00022777"/>
    </source>
</evidence>
<dbReference type="InterPro" id="IPR003660">
    <property type="entry name" value="HAMP_dom"/>
</dbReference>
<organism evidence="14 15">
    <name type="scientific">Komagataeibacter rhaeticus</name>
    <dbReference type="NCBI Taxonomy" id="215221"/>
    <lineage>
        <taxon>Bacteria</taxon>
        <taxon>Pseudomonadati</taxon>
        <taxon>Pseudomonadota</taxon>
        <taxon>Alphaproteobacteria</taxon>
        <taxon>Acetobacterales</taxon>
        <taxon>Acetobacteraceae</taxon>
        <taxon>Komagataeibacter</taxon>
    </lineage>
</organism>